<sequence length="736" mass="83737">MPKDLKNKSFANIQELFDKAMKRVNTFVDMDTDLVEGSEVRAEGSKTREESSSKRAGDELEQENAKKQKMDDDQEAAKRKELIKKSMMKRKADGSSRRYSAFIQMIRIFDREDLETLWKLVKAKHGYTRPEEAMRECYGGRIVRIKRLPDDLRVTAAKVLVTAAKHKLVLSHYKEPTELEIQEMVNILVSGEAYDKVFNHLHVPLEKKVLILTSTKSLLLLLAVFMLEVIPFIKTLWDLLKDFDNGLHSEINEVKIDFNQMEAAVEQYVMNIVMHANFVTVNVLPANNKYLVHDNLEIERLEQENDHLFELLLSQDIEIVKHAKALRPLDSDLESYNSNNLEPIQNWGSNVSTAPSSSLIYFRLSKFFSGTIRFGNDQIAKIMGYGKSKKHTYKPKAEDIIQEKLYLLHMDLCGPMRIQSINRKPDLSYLHVFGALCYPTNDSEDLGKLKPKAYIGIFVSYAPTNKAYIIYNKRTRLIIKTIHVTFDERTFMASEQFSSELGPQFLTPGTLSSGLVPNPPSPTPYVPPTKKERDTLFQLMFDEYFNPPPSVASPVLAVVAQEHVDSTGTPSSTLVDQDVPTPSTSQTPQETQSTVIPSGVEKEFHDIEVAHLDNDPFFGAPRAWYDLLSSFLLSQKFFKGTVDPTLLAQKEGKDILLDSCITLTAFADAYHAGCQDIKRSTSGNPSILTSDIILSRSKWKMGWLNYTLSKQNISWQISLPRHWDEKDLNFLSTSLE</sequence>
<evidence type="ECO:0000313" key="3">
    <source>
        <dbReference type="EMBL" id="GJU07295.1"/>
    </source>
</evidence>
<feature type="region of interest" description="Disordered" evidence="1">
    <location>
        <begin position="508"/>
        <end position="528"/>
    </location>
</feature>
<reference evidence="3" key="2">
    <citation type="submission" date="2022-01" db="EMBL/GenBank/DDBJ databases">
        <authorList>
            <person name="Yamashiro T."/>
            <person name="Shiraishi A."/>
            <person name="Satake H."/>
            <person name="Nakayama K."/>
        </authorList>
    </citation>
    <scope>NUCLEOTIDE SEQUENCE</scope>
</reference>
<dbReference type="Pfam" id="PF25597">
    <property type="entry name" value="SH3_retrovirus"/>
    <property type="match status" value="1"/>
</dbReference>
<accession>A0ABQ5J5V9</accession>
<organism evidence="3 4">
    <name type="scientific">Tanacetum coccineum</name>
    <dbReference type="NCBI Taxonomy" id="301880"/>
    <lineage>
        <taxon>Eukaryota</taxon>
        <taxon>Viridiplantae</taxon>
        <taxon>Streptophyta</taxon>
        <taxon>Embryophyta</taxon>
        <taxon>Tracheophyta</taxon>
        <taxon>Spermatophyta</taxon>
        <taxon>Magnoliopsida</taxon>
        <taxon>eudicotyledons</taxon>
        <taxon>Gunneridae</taxon>
        <taxon>Pentapetalae</taxon>
        <taxon>asterids</taxon>
        <taxon>campanulids</taxon>
        <taxon>Asterales</taxon>
        <taxon>Asteraceae</taxon>
        <taxon>Asteroideae</taxon>
        <taxon>Anthemideae</taxon>
        <taxon>Anthemidinae</taxon>
        <taxon>Tanacetum</taxon>
    </lineage>
</organism>
<evidence type="ECO:0000259" key="2">
    <source>
        <dbReference type="Pfam" id="PF25597"/>
    </source>
</evidence>
<evidence type="ECO:0000256" key="1">
    <source>
        <dbReference type="SAM" id="MobiDB-lite"/>
    </source>
</evidence>
<feature type="region of interest" description="Disordered" evidence="1">
    <location>
        <begin position="567"/>
        <end position="594"/>
    </location>
</feature>
<reference evidence="3" key="1">
    <citation type="journal article" date="2022" name="Int. J. Mol. Sci.">
        <title>Draft Genome of Tanacetum Coccineum: Genomic Comparison of Closely Related Tanacetum-Family Plants.</title>
        <authorList>
            <person name="Yamashiro T."/>
            <person name="Shiraishi A."/>
            <person name="Nakayama K."/>
            <person name="Satake H."/>
        </authorList>
    </citation>
    <scope>NUCLEOTIDE SEQUENCE</scope>
</reference>
<dbReference type="InterPro" id="IPR057670">
    <property type="entry name" value="SH3_retrovirus"/>
</dbReference>
<protein>
    <submittedName>
        <fullName evidence="3">Retrovirus-related pol polyprotein from transposon TNT 1-94</fullName>
    </submittedName>
</protein>
<comment type="caution">
    <text evidence="3">The sequence shown here is derived from an EMBL/GenBank/DDBJ whole genome shotgun (WGS) entry which is preliminary data.</text>
</comment>
<dbReference type="EMBL" id="BQNB010021524">
    <property type="protein sequence ID" value="GJU07295.1"/>
    <property type="molecule type" value="Genomic_DNA"/>
</dbReference>
<keyword evidence="4" id="KW-1185">Reference proteome</keyword>
<feature type="domain" description="Retroviral polymerase SH3-like" evidence="2">
    <location>
        <begin position="436"/>
        <end position="495"/>
    </location>
</feature>
<feature type="compositionally biased region" description="Low complexity" evidence="1">
    <location>
        <begin position="580"/>
        <end position="594"/>
    </location>
</feature>
<feature type="region of interest" description="Disordered" evidence="1">
    <location>
        <begin position="38"/>
        <end position="77"/>
    </location>
</feature>
<gene>
    <name evidence="3" type="ORF">Tco_1123725</name>
</gene>
<proteinExistence type="predicted"/>
<dbReference type="Proteomes" id="UP001151760">
    <property type="component" value="Unassembled WGS sequence"/>
</dbReference>
<evidence type="ECO:0000313" key="4">
    <source>
        <dbReference type="Proteomes" id="UP001151760"/>
    </source>
</evidence>
<name>A0ABQ5J5V9_9ASTR</name>
<feature type="compositionally biased region" description="Pro residues" evidence="1">
    <location>
        <begin position="517"/>
        <end position="527"/>
    </location>
</feature>